<evidence type="ECO:0000256" key="1">
    <source>
        <dbReference type="SAM" id="Coils"/>
    </source>
</evidence>
<sequence>MPDNRTRHCRIALLARPAHGLASLSWRIKDILEARGHTVFFFSPATHPFAFDAEGVAQPACLQRFCVTQQLDCVLMADGVLLPLENHEILAKRTAVGLVCDSMQVAKGYAQALAGTHVDFALVTSERMGEVIEAGGIADVVELCPAAVDAEYANTPLANTIAYGPSVLCLQDATESRIAYLRRYMEENPGEAVRCVGEGWPEEWRISPATSGFVYASRSSHTVMVFDDEGEGADALQAAEESGLLALALHDSNTLMRITSDTVEPLPYTTSSDALDTTLAAAWERIRAHLAPRGLMPGTEAPRRIVAILGYVGKGNFGDEYILATLDQRIRSRFPGASVVAISEDPAHTLQERGIYAISLRDTRMLAGVLDFASATLVIAGLLFDQGTRWTMGKAEFVSTTSCSDIPGIANYVSLATLSGAQPVLYGIGAGPLALADSQRLVNLMARLGARFIARDAETAQLIRACDVPESLVIQKADTAFLGAHERTAAVDTWLEQTGFQPDAHRLIAVSLRDYDHAPQDFAERVAAALDAVAHIHKDVRFALCVLDPADRTLAQCVQTNLYNPASAALFDEGDRIEAVADLLARAHAGLSMRYHCSLLLNSFGKPCVGIDYLPKVAALYHDMGCDDLLLPMDAEAANIERTLISLLDSYEARSATVKENAKRLRHISEEAEDLLADIIEEVGPQKEGALSRAFYLYDEPASELRHQQHEADLTARLREAEHTAQTLTTENAHLAQELESLTSSKSYKLGWTIMRLPSHLKATFKHHQH</sequence>
<dbReference type="EMBL" id="JASJEU010000012">
    <property type="protein sequence ID" value="MDJ1650251.1"/>
    <property type="molecule type" value="Genomic_DNA"/>
</dbReference>
<reference evidence="3 4" key="1">
    <citation type="submission" date="2023-05" db="EMBL/GenBank/DDBJ databases">
        <title>Gordonibacter KGMB12511T sp. nov., isolated from faeces of healthy Korean.</title>
        <authorList>
            <person name="Kim H.S."/>
            <person name="Kim J.-S."/>
            <person name="Suh M.K."/>
            <person name="Eom M.K."/>
            <person name="Do H.E."/>
            <person name="Lee J.-S."/>
        </authorList>
    </citation>
    <scope>NUCLEOTIDE SEQUENCE [LARGE SCALE GENOMIC DNA]</scope>
    <source>
        <strain evidence="3 4">KGMB12511</strain>
    </source>
</reference>
<organism evidence="3 4">
    <name type="scientific">Gordonibacter faecis</name>
    <dbReference type="NCBI Taxonomy" id="3047475"/>
    <lineage>
        <taxon>Bacteria</taxon>
        <taxon>Bacillati</taxon>
        <taxon>Actinomycetota</taxon>
        <taxon>Coriobacteriia</taxon>
        <taxon>Eggerthellales</taxon>
        <taxon>Eggerthellaceae</taxon>
        <taxon>Gordonibacter</taxon>
    </lineage>
</organism>
<evidence type="ECO:0000313" key="4">
    <source>
        <dbReference type="Proteomes" id="UP001232750"/>
    </source>
</evidence>
<evidence type="ECO:0000259" key="2">
    <source>
        <dbReference type="Pfam" id="PF04230"/>
    </source>
</evidence>
<feature type="domain" description="Polysaccharide pyruvyl transferase" evidence="2">
    <location>
        <begin position="316"/>
        <end position="613"/>
    </location>
</feature>
<comment type="caution">
    <text evidence="3">The sequence shown here is derived from an EMBL/GenBank/DDBJ whole genome shotgun (WGS) entry which is preliminary data.</text>
</comment>
<feature type="coiled-coil region" evidence="1">
    <location>
        <begin position="711"/>
        <end position="745"/>
    </location>
</feature>
<dbReference type="RefSeq" id="WP_283831605.1">
    <property type="nucleotide sequence ID" value="NZ_JASJEU010000012.1"/>
</dbReference>
<name>A0ABT7DNY8_9ACTN</name>
<protein>
    <submittedName>
        <fullName evidence="3">Polysaccharide pyruvyl transferase family protein</fullName>
    </submittedName>
</protein>
<keyword evidence="1" id="KW-0175">Coiled coil</keyword>
<dbReference type="PANTHER" id="PTHR36836">
    <property type="entry name" value="COLANIC ACID BIOSYNTHESIS PROTEIN WCAK"/>
    <property type="match status" value="1"/>
</dbReference>
<keyword evidence="4" id="KW-1185">Reference proteome</keyword>
<dbReference type="Pfam" id="PF04230">
    <property type="entry name" value="PS_pyruv_trans"/>
    <property type="match status" value="1"/>
</dbReference>
<dbReference type="GO" id="GO:0016740">
    <property type="term" value="F:transferase activity"/>
    <property type="evidence" value="ECO:0007669"/>
    <property type="project" value="UniProtKB-KW"/>
</dbReference>
<accession>A0ABT7DNY8</accession>
<evidence type="ECO:0000313" key="3">
    <source>
        <dbReference type="EMBL" id="MDJ1650251.1"/>
    </source>
</evidence>
<dbReference type="PANTHER" id="PTHR36836:SF1">
    <property type="entry name" value="COLANIC ACID BIOSYNTHESIS PROTEIN WCAK"/>
    <property type="match status" value="1"/>
</dbReference>
<keyword evidence="3" id="KW-0808">Transferase</keyword>
<dbReference type="InterPro" id="IPR007345">
    <property type="entry name" value="Polysacch_pyruvyl_Trfase"/>
</dbReference>
<dbReference type="Proteomes" id="UP001232750">
    <property type="component" value="Unassembled WGS sequence"/>
</dbReference>
<proteinExistence type="predicted"/>
<gene>
    <name evidence="3" type="ORF">QNJ86_05525</name>
</gene>